<evidence type="ECO:0000256" key="3">
    <source>
        <dbReference type="ARBA" id="ARBA00022806"/>
    </source>
</evidence>
<dbReference type="PANTHER" id="PTHR11070:SF2">
    <property type="entry name" value="ATP-DEPENDENT DNA HELICASE SRS2"/>
    <property type="match status" value="1"/>
</dbReference>
<evidence type="ECO:0000256" key="9">
    <source>
        <dbReference type="ARBA" id="ARBA00048988"/>
    </source>
</evidence>
<evidence type="ECO:0000256" key="2">
    <source>
        <dbReference type="ARBA" id="ARBA00022801"/>
    </source>
</evidence>
<dbReference type="GO" id="GO:0003678">
    <property type="term" value="F:DNA helicase activity"/>
    <property type="evidence" value="ECO:0007669"/>
    <property type="project" value="UniProtKB-EC"/>
</dbReference>
<dbReference type="PROSITE" id="PS51217">
    <property type="entry name" value="UVRD_HELICASE_CTER"/>
    <property type="match status" value="1"/>
</dbReference>
<keyword evidence="3 10" id="KW-0347">Helicase</keyword>
<dbReference type="Pfam" id="PF13361">
    <property type="entry name" value="UvrD_C"/>
    <property type="match status" value="1"/>
</dbReference>
<evidence type="ECO:0000256" key="6">
    <source>
        <dbReference type="ARBA" id="ARBA00034617"/>
    </source>
</evidence>
<dbReference type="EC" id="5.6.2.4" evidence="7"/>
<keyword evidence="2 10" id="KW-0378">Hydrolase</keyword>
<dbReference type="Gene3D" id="3.40.50.300">
    <property type="entry name" value="P-loop containing nucleotide triphosphate hydrolases"/>
    <property type="match status" value="3"/>
</dbReference>
<accession>A0ABV2Q4Q5</accession>
<evidence type="ECO:0000313" key="14">
    <source>
        <dbReference type="Proteomes" id="UP001549320"/>
    </source>
</evidence>
<keyword evidence="14" id="KW-1185">Reference proteome</keyword>
<evidence type="ECO:0000259" key="11">
    <source>
        <dbReference type="PROSITE" id="PS51198"/>
    </source>
</evidence>
<evidence type="ECO:0000256" key="7">
    <source>
        <dbReference type="ARBA" id="ARBA00034808"/>
    </source>
</evidence>
<dbReference type="Pfam" id="PF00580">
    <property type="entry name" value="UvrD-helicase"/>
    <property type="match status" value="1"/>
</dbReference>
<evidence type="ECO:0000256" key="8">
    <source>
        <dbReference type="ARBA" id="ARBA00034923"/>
    </source>
</evidence>
<keyword evidence="5" id="KW-0413">Isomerase</keyword>
<dbReference type="SUPFAM" id="SSF52540">
    <property type="entry name" value="P-loop containing nucleoside triphosphate hydrolases"/>
    <property type="match status" value="1"/>
</dbReference>
<dbReference type="Gene3D" id="1.10.486.10">
    <property type="entry name" value="PCRA, domain 4"/>
    <property type="match status" value="1"/>
</dbReference>
<dbReference type="InterPro" id="IPR000212">
    <property type="entry name" value="DNA_helicase_UvrD/REP"/>
</dbReference>
<dbReference type="InterPro" id="IPR027417">
    <property type="entry name" value="P-loop_NTPase"/>
</dbReference>
<dbReference type="Proteomes" id="UP001549320">
    <property type="component" value="Unassembled WGS sequence"/>
</dbReference>
<gene>
    <name evidence="13" type="ORF">ABIE13_001126</name>
</gene>
<evidence type="ECO:0000256" key="5">
    <source>
        <dbReference type="ARBA" id="ARBA00023235"/>
    </source>
</evidence>
<evidence type="ECO:0000313" key="13">
    <source>
        <dbReference type="EMBL" id="MET4576026.1"/>
    </source>
</evidence>
<dbReference type="RefSeq" id="WP_354441861.1">
    <property type="nucleotide sequence ID" value="NZ_JBEPSH010000002.1"/>
</dbReference>
<protein>
    <recommendedName>
        <fullName evidence="7">DNA 3'-5' helicase</fullName>
        <ecNumber evidence="7">5.6.2.4</ecNumber>
    </recommendedName>
    <alternativeName>
        <fullName evidence="8">DNA 3'-5' helicase II</fullName>
    </alternativeName>
</protein>
<comment type="catalytic activity">
    <reaction evidence="6">
        <text>Couples ATP hydrolysis with the unwinding of duplex DNA by translocating in the 3'-5' direction.</text>
        <dbReference type="EC" id="5.6.2.4"/>
    </reaction>
</comment>
<dbReference type="PANTHER" id="PTHR11070">
    <property type="entry name" value="UVRD / RECB / PCRA DNA HELICASE FAMILY MEMBER"/>
    <property type="match status" value="1"/>
</dbReference>
<dbReference type="InterPro" id="IPR038726">
    <property type="entry name" value="PDDEXK_AddAB-type"/>
</dbReference>
<name>A0ABV2Q4Q5_9BURK</name>
<proteinExistence type="predicted"/>
<evidence type="ECO:0000256" key="10">
    <source>
        <dbReference type="PROSITE-ProRule" id="PRU00560"/>
    </source>
</evidence>
<dbReference type="Pfam" id="PF12705">
    <property type="entry name" value="PDDEXK_1"/>
    <property type="match status" value="1"/>
</dbReference>
<evidence type="ECO:0000256" key="4">
    <source>
        <dbReference type="ARBA" id="ARBA00022840"/>
    </source>
</evidence>
<comment type="caution">
    <text evidence="13">The sequence shown here is derived from an EMBL/GenBank/DDBJ whole genome shotgun (WGS) entry which is preliminary data.</text>
</comment>
<dbReference type="InterPro" id="IPR014016">
    <property type="entry name" value="UvrD-like_ATP-bd"/>
</dbReference>
<dbReference type="PROSITE" id="PS51198">
    <property type="entry name" value="UVRD_HELICASE_ATP_BIND"/>
    <property type="match status" value="1"/>
</dbReference>
<evidence type="ECO:0000256" key="1">
    <source>
        <dbReference type="ARBA" id="ARBA00022741"/>
    </source>
</evidence>
<dbReference type="EMBL" id="JBEPSH010000002">
    <property type="protein sequence ID" value="MET4576026.1"/>
    <property type="molecule type" value="Genomic_DNA"/>
</dbReference>
<dbReference type="GO" id="GO:0016787">
    <property type="term" value="F:hydrolase activity"/>
    <property type="evidence" value="ECO:0007669"/>
    <property type="project" value="UniProtKB-KW"/>
</dbReference>
<organism evidence="13 14">
    <name type="scientific">Ottowia thiooxydans</name>
    <dbReference type="NCBI Taxonomy" id="219182"/>
    <lineage>
        <taxon>Bacteria</taxon>
        <taxon>Pseudomonadati</taxon>
        <taxon>Pseudomonadota</taxon>
        <taxon>Betaproteobacteria</taxon>
        <taxon>Burkholderiales</taxon>
        <taxon>Comamonadaceae</taxon>
        <taxon>Ottowia</taxon>
    </lineage>
</organism>
<dbReference type="InterPro" id="IPR014017">
    <property type="entry name" value="DNA_helicase_UvrD-like_C"/>
</dbReference>
<feature type="binding site" evidence="10">
    <location>
        <begin position="34"/>
        <end position="41"/>
    </location>
    <ligand>
        <name>ATP</name>
        <dbReference type="ChEBI" id="CHEBI:30616"/>
    </ligand>
</feature>
<reference evidence="13 14" key="1">
    <citation type="submission" date="2024-06" db="EMBL/GenBank/DDBJ databases">
        <title>Sorghum-associated microbial communities from plants grown in Nebraska, USA.</title>
        <authorList>
            <person name="Schachtman D."/>
        </authorList>
    </citation>
    <scope>NUCLEOTIDE SEQUENCE [LARGE SCALE GENOMIC DNA]</scope>
    <source>
        <strain evidence="13 14">2709</strain>
    </source>
</reference>
<comment type="catalytic activity">
    <reaction evidence="9">
        <text>ATP + H2O = ADP + phosphate + H(+)</text>
        <dbReference type="Rhea" id="RHEA:13065"/>
        <dbReference type="ChEBI" id="CHEBI:15377"/>
        <dbReference type="ChEBI" id="CHEBI:15378"/>
        <dbReference type="ChEBI" id="CHEBI:30616"/>
        <dbReference type="ChEBI" id="CHEBI:43474"/>
        <dbReference type="ChEBI" id="CHEBI:456216"/>
        <dbReference type="EC" id="5.6.2.4"/>
    </reaction>
</comment>
<sequence>MSMNPAYEHNGQSCTREAFYAIACDPRRSAAVEACAGAGKTWMLVSRILRALIDGAAPHEILAITFTKKAAGEMRQRLQEWLADFGQARPAETGAQWSERVRKELIFRGVEPAKLEAQTERLQSLYQKVLEQARPVQIRTFHSWFAALLRTAPLQVLDDLGLPSNYELLEDDQDAVSEVWRRYLRVVAADEVLRADYTALVNEHGRHQAHQALNAALSRRVEFNMSDAADILEEAVPPFETVVPELAGLSQPAESLASEAARARWMERAAALGREANKTPQKAANAVVDAFALPELPARMAALRKAFFVAGENRLTQHLKKFPAAQEAETELQSLLLAACQYRGRLHQQRLVRLSRSLIHEFANLKRERGWIDMGDIERASLTLLSDDVLAGWVQERLDARVRHLLIDEFQDTNPLQWQALSAWLSGYAGSGGGHGAPSVFIVGDPKQSIYRFRRADPQVFVAAREFVKTALGGDLLACDHTRRNARGVLSAVNTVMLTAQSAGEFEGYRAHSTESDVPGEVRTLPAIARPERTGTAETDALFWRDSLSAPRTILEDTLRTLECRQAAQWIAKQVQAGIALREIMVLARKREPLSVLQSELRKIGIACEQPEEQLLGDLPVVQDVLALMDALISPDHNLSLARALKSPLFGLGDDDLVRIALLARSGAHRGATWLDLLKHVALETVDAAALHATLIRYRRWLTTLPPHDALQAIYSHGDVLARYAAAAPASEREHQLVELRALLAAALQVGGGRYLTAYQLVRALRRQRIAAPRQANPDSVRLLTVHGAKGLEANTVILLDAQAGPPRAKNMGILIEWPGESPAPHQFIFVASEKDLPPSAARLAASERFEGAREELNALYVAMTRARERLMLSSVTPHAAPASSWWQRIEALAEPEAGPSIEYLDAAAQVTSFELLELPSLAGAQALPEIGGDFVEAWPPAPEVSDASRLGQAMHWLLEHAADTPLGWRPERVGQAMQRFDASVEQLARAQALARRILEGEGAWAWNADQIAEHFNEVELIHEGQLLRMDRLVRRRAGPHGPEAWWVLDYKSAAQPERDPLLLEQLARYRAAVQVAHPTQVVLAAFLSADGRLVMAQEA</sequence>
<keyword evidence="4 10" id="KW-0067">ATP-binding</keyword>
<keyword evidence="1 10" id="KW-0547">Nucleotide-binding</keyword>
<feature type="domain" description="UvrD-like helicase C-terminal" evidence="12">
    <location>
        <begin position="521"/>
        <end position="791"/>
    </location>
</feature>
<feature type="domain" description="UvrD-like helicase ATP-binding" evidence="11">
    <location>
        <begin position="13"/>
        <end position="486"/>
    </location>
</feature>
<evidence type="ECO:0000259" key="12">
    <source>
        <dbReference type="PROSITE" id="PS51217"/>
    </source>
</evidence>